<dbReference type="InterPro" id="IPR007396">
    <property type="entry name" value="TR_PAI2-type"/>
</dbReference>
<protein>
    <recommendedName>
        <fullName evidence="3">FMN-binding negative transcriptional regulator</fullName>
    </recommendedName>
</protein>
<dbReference type="EMBL" id="JXQQ01000067">
    <property type="protein sequence ID" value="KIQ25616.1"/>
    <property type="molecule type" value="Genomic_DNA"/>
</dbReference>
<sequence>MHTQPLFSVEARHELLQLMRAYPLATLITVADGSAEANLLPLEVCDLGLHGTLRGHVARSHSLFTGAPDGSRATVVFQSPNAYISPRWYVNGQRSGRLAPSWNYAAVQAQGVIRFVDDPAWVLAHLASLTASQEAGRAEPWSLDDASPAFLQDASQRLVGFEIVIGSLTGKRFLSQQRTEADRRSVIEHLAGEAAPSAHAVASLIVP</sequence>
<reference evidence="1 2" key="1">
    <citation type="submission" date="2014-12" db="EMBL/GenBank/DDBJ databases">
        <title>16Stimator: statistical estimation of ribosomal gene copy numbers from draft genome assemblies.</title>
        <authorList>
            <person name="Perisin M.A."/>
            <person name="Vetter M."/>
            <person name="Gilbert J.A."/>
            <person name="Bergelson J."/>
        </authorList>
    </citation>
    <scope>NUCLEOTIDE SEQUENCE [LARGE SCALE GENOMIC DNA]</scope>
    <source>
        <strain evidence="1 2">MEDvA23</strain>
    </source>
</reference>
<proteinExistence type="predicted"/>
<name>A0A0D0LZT7_VARPD</name>
<dbReference type="InterPro" id="IPR012349">
    <property type="entry name" value="Split_barrel_FMN-bd"/>
</dbReference>
<accession>A0A0D0LZT7</accession>
<dbReference type="Gene3D" id="2.30.110.10">
    <property type="entry name" value="Electron Transport, Fmn-binding Protein, Chain A"/>
    <property type="match status" value="1"/>
</dbReference>
<dbReference type="AlphaFoldDB" id="A0A0D0LZT7"/>
<evidence type="ECO:0000313" key="1">
    <source>
        <dbReference type="EMBL" id="KIQ25616.1"/>
    </source>
</evidence>
<dbReference type="PANTHER" id="PTHR35802">
    <property type="entry name" value="PROTEASE SYNTHASE AND SPORULATION PROTEIN PAI 2"/>
    <property type="match status" value="1"/>
</dbReference>
<comment type="caution">
    <text evidence="1">The sequence shown here is derived from an EMBL/GenBank/DDBJ whole genome shotgun (WGS) entry which is preliminary data.</text>
</comment>
<dbReference type="PANTHER" id="PTHR35802:SF1">
    <property type="entry name" value="PROTEASE SYNTHASE AND SPORULATION PROTEIN PAI 2"/>
    <property type="match status" value="1"/>
</dbReference>
<gene>
    <name evidence="1" type="ORF">RT97_23685</name>
</gene>
<evidence type="ECO:0008006" key="3">
    <source>
        <dbReference type="Google" id="ProtNLM"/>
    </source>
</evidence>
<dbReference type="RefSeq" id="WP_042581291.1">
    <property type="nucleotide sequence ID" value="NZ_JXQQ01000067.1"/>
</dbReference>
<dbReference type="Pfam" id="PF04299">
    <property type="entry name" value="FMN_bind_2"/>
    <property type="match status" value="1"/>
</dbReference>
<dbReference type="SUPFAM" id="SSF50475">
    <property type="entry name" value="FMN-binding split barrel"/>
    <property type="match status" value="1"/>
</dbReference>
<dbReference type="Proteomes" id="UP000032067">
    <property type="component" value="Unassembled WGS sequence"/>
</dbReference>
<evidence type="ECO:0000313" key="2">
    <source>
        <dbReference type="Proteomes" id="UP000032067"/>
    </source>
</evidence>
<dbReference type="PIRSF" id="PIRSF010372">
    <property type="entry name" value="PaiB"/>
    <property type="match status" value="1"/>
</dbReference>
<dbReference type="OrthoDB" id="9794948at2"/>
<organism evidence="1 2">
    <name type="scientific">Variovorax paradoxus</name>
    <dbReference type="NCBI Taxonomy" id="34073"/>
    <lineage>
        <taxon>Bacteria</taxon>
        <taxon>Pseudomonadati</taxon>
        <taxon>Pseudomonadota</taxon>
        <taxon>Betaproteobacteria</taxon>
        <taxon>Burkholderiales</taxon>
        <taxon>Comamonadaceae</taxon>
        <taxon>Variovorax</taxon>
    </lineage>
</organism>